<evidence type="ECO:0000256" key="8">
    <source>
        <dbReference type="PIRSR" id="PIRSR016305-1"/>
    </source>
</evidence>
<feature type="binding site" evidence="8">
    <location>
        <position position="162"/>
    </location>
    <ligand>
        <name>S-adenosyl-L-methionine</name>
        <dbReference type="ChEBI" id="CHEBI:59789"/>
    </ligand>
</feature>
<evidence type="ECO:0000256" key="2">
    <source>
        <dbReference type="ARBA" id="ARBA00003455"/>
    </source>
</evidence>
<dbReference type="EMBL" id="LJIJ01003405">
    <property type="protein sequence ID" value="ODM88590.1"/>
    <property type="molecule type" value="Genomic_DNA"/>
</dbReference>
<reference evidence="10 11" key="1">
    <citation type="journal article" date="2016" name="Genome Biol. Evol.">
        <title>Gene Family Evolution Reflects Adaptation to Soil Environmental Stressors in the Genome of the Collembolan Orchesella cincta.</title>
        <authorList>
            <person name="Faddeeva-Vakhrusheva A."/>
            <person name="Derks M.F."/>
            <person name="Anvar S.Y."/>
            <person name="Agamennone V."/>
            <person name="Suring W."/>
            <person name="Smit S."/>
            <person name="van Straalen N.M."/>
            <person name="Roelofs D."/>
        </authorList>
    </citation>
    <scope>NUCLEOTIDE SEQUENCE [LARGE SCALE GENOMIC DNA]</scope>
    <source>
        <tissue evidence="10">Mixed pool</tissue>
    </source>
</reference>
<keyword evidence="6 7" id="KW-0949">S-adenosyl-L-methionine</keyword>
<comment type="caution">
    <text evidence="10">The sequence shown here is derived from an EMBL/GenBank/DDBJ whole genome shotgun (WGS) entry which is preliminary data.</text>
</comment>
<dbReference type="FunFam" id="3.40.50.150:FF:000092">
    <property type="entry name" value="Leucine carboxyl methyltransferase 1"/>
    <property type="match status" value="1"/>
</dbReference>
<dbReference type="GO" id="GO:0009966">
    <property type="term" value="P:regulation of signal transduction"/>
    <property type="evidence" value="ECO:0007669"/>
    <property type="project" value="UniProtKB-ARBA"/>
</dbReference>
<evidence type="ECO:0000256" key="1">
    <source>
        <dbReference type="ARBA" id="ARBA00000724"/>
    </source>
</evidence>
<evidence type="ECO:0000256" key="5">
    <source>
        <dbReference type="ARBA" id="ARBA00022679"/>
    </source>
</evidence>
<name>A0A1D2M6I1_ORCCI</name>
<dbReference type="OrthoDB" id="203237at2759"/>
<dbReference type="STRING" id="48709.A0A1D2M6I1"/>
<dbReference type="Proteomes" id="UP000094527">
    <property type="component" value="Unassembled WGS sequence"/>
</dbReference>
<dbReference type="GO" id="GO:0005829">
    <property type="term" value="C:cytosol"/>
    <property type="evidence" value="ECO:0007669"/>
    <property type="project" value="TreeGrafter"/>
</dbReference>
<dbReference type="Pfam" id="PF04072">
    <property type="entry name" value="LCM"/>
    <property type="match status" value="1"/>
</dbReference>
<protein>
    <recommendedName>
        <fullName evidence="7">Leucine carboxyl methyltransferase 1</fullName>
        <ecNumber evidence="7">2.1.1.233</ecNumber>
    </recommendedName>
</protein>
<evidence type="ECO:0000256" key="7">
    <source>
        <dbReference type="PIRNR" id="PIRNR016305"/>
    </source>
</evidence>
<comment type="catalytic activity">
    <reaction evidence="1 7">
        <text>[phosphatase 2A protein]-C-terminal L-leucine + S-adenosyl-L-methionine = [phosphatase 2A protein]-C-terminal L-leucine methyl ester + S-adenosyl-L-homocysteine</text>
        <dbReference type="Rhea" id="RHEA:48544"/>
        <dbReference type="Rhea" id="RHEA-COMP:12134"/>
        <dbReference type="Rhea" id="RHEA-COMP:12135"/>
        <dbReference type="ChEBI" id="CHEBI:57856"/>
        <dbReference type="ChEBI" id="CHEBI:59789"/>
        <dbReference type="ChEBI" id="CHEBI:90516"/>
        <dbReference type="ChEBI" id="CHEBI:90517"/>
        <dbReference type="EC" id="2.1.1.233"/>
    </reaction>
</comment>
<dbReference type="AlphaFoldDB" id="A0A1D2M6I1"/>
<dbReference type="InterPro" id="IPR029063">
    <property type="entry name" value="SAM-dependent_MTases_sf"/>
</dbReference>
<feature type="region of interest" description="Disordered" evidence="9">
    <location>
        <begin position="1"/>
        <end position="34"/>
    </location>
</feature>
<evidence type="ECO:0000313" key="11">
    <source>
        <dbReference type="Proteomes" id="UP000094527"/>
    </source>
</evidence>
<dbReference type="GO" id="GO:0032259">
    <property type="term" value="P:methylation"/>
    <property type="evidence" value="ECO:0007669"/>
    <property type="project" value="UniProtKB-KW"/>
</dbReference>
<evidence type="ECO:0000313" key="10">
    <source>
        <dbReference type="EMBL" id="ODM88590.1"/>
    </source>
</evidence>
<comment type="similarity">
    <text evidence="3 7">Belongs to the methyltransferase superfamily. LCMT family.</text>
</comment>
<dbReference type="PIRSF" id="PIRSF016305">
    <property type="entry name" value="LCM_mtfrase"/>
    <property type="match status" value="1"/>
</dbReference>
<feature type="binding site" evidence="8">
    <location>
        <begin position="241"/>
        <end position="242"/>
    </location>
    <ligand>
        <name>S-adenosyl-L-methionine</name>
        <dbReference type="ChEBI" id="CHEBI:59789"/>
    </ligand>
</feature>
<dbReference type="InterPro" id="IPR007213">
    <property type="entry name" value="Ppm1/Ppm2/Tcmp"/>
</dbReference>
<comment type="function">
    <text evidence="2 7">Methylates the carboxyl group of the C-terminal leucine residue of protein phosphatase 2A catalytic subunits to form alpha-leucine ester residues.</text>
</comment>
<sequence>MSQPPTPQGMPPPLTTPSPPPSVQHHQSHPLTPSSSVSGICLITGGGGCGGGGAASIVSSETEGDEAVQATNDDASVCKRSAVQLGYWNDPFLQYFMRGPIVRKAPEINRGYFARTFGIYKLILKTLEQIATSDVVYIPKGEGNRSRSNSVCETEVQIINLGCGFDTLYWRLKNDRNIRERWSKIRISSFVDVDFPSTTMRKVHYIKNNKALLATLNNDDGEISISKFELNAFDYHIIGTDLRDINQFGSKLANCGVKFDLPTIFLSECVLVYMDTKSSATLLKWISEHFRTSLFVNYEQVNMTDRFAEVMLNNLTMRGCRLAGVEYCKDLATQKNRFLEAGWSGVKAWTMNEVYASIPMKEIERVEAIEMLDEHELLKQLFDHYCIAVAYNDAMTLSLDSVELIG</sequence>
<dbReference type="InterPro" id="IPR016651">
    <property type="entry name" value="LCMT1"/>
</dbReference>
<dbReference type="Gene3D" id="3.40.50.150">
    <property type="entry name" value="Vaccinia Virus protein VP39"/>
    <property type="match status" value="1"/>
</dbReference>
<dbReference type="SUPFAM" id="SSF53335">
    <property type="entry name" value="S-adenosyl-L-methionine-dependent methyltransferases"/>
    <property type="match status" value="1"/>
</dbReference>
<evidence type="ECO:0000256" key="6">
    <source>
        <dbReference type="ARBA" id="ARBA00022691"/>
    </source>
</evidence>
<feature type="compositionally biased region" description="Pro residues" evidence="9">
    <location>
        <begin position="1"/>
        <end position="22"/>
    </location>
</feature>
<keyword evidence="11" id="KW-1185">Reference proteome</keyword>
<proteinExistence type="inferred from homology"/>
<gene>
    <name evidence="10" type="ORF">Ocin01_18093</name>
</gene>
<accession>A0A1D2M6I1</accession>
<evidence type="ECO:0000256" key="4">
    <source>
        <dbReference type="ARBA" id="ARBA00022603"/>
    </source>
</evidence>
<organism evidence="10 11">
    <name type="scientific">Orchesella cincta</name>
    <name type="common">Springtail</name>
    <name type="synonym">Podura cincta</name>
    <dbReference type="NCBI Taxonomy" id="48709"/>
    <lineage>
        <taxon>Eukaryota</taxon>
        <taxon>Metazoa</taxon>
        <taxon>Ecdysozoa</taxon>
        <taxon>Arthropoda</taxon>
        <taxon>Hexapoda</taxon>
        <taxon>Collembola</taxon>
        <taxon>Entomobryomorpha</taxon>
        <taxon>Entomobryoidea</taxon>
        <taxon>Orchesellidae</taxon>
        <taxon>Orchesellinae</taxon>
        <taxon>Orchesella</taxon>
    </lineage>
</organism>
<feature type="binding site" evidence="8">
    <location>
        <position position="115"/>
    </location>
    <ligand>
        <name>S-adenosyl-L-methionine</name>
        <dbReference type="ChEBI" id="CHEBI:59789"/>
    </ligand>
</feature>
<dbReference type="OMA" id="IIYEPIR"/>
<dbReference type="PANTHER" id="PTHR13600">
    <property type="entry name" value="LEUCINE CARBOXYL METHYLTRANSFERASE"/>
    <property type="match status" value="1"/>
</dbReference>
<keyword evidence="4 7" id="KW-0489">Methyltransferase</keyword>
<evidence type="ECO:0000256" key="3">
    <source>
        <dbReference type="ARBA" id="ARBA00010703"/>
    </source>
</evidence>
<feature type="binding site" evidence="8">
    <location>
        <position position="268"/>
    </location>
    <ligand>
        <name>S-adenosyl-L-methionine</name>
        <dbReference type="ChEBI" id="CHEBI:59789"/>
    </ligand>
</feature>
<dbReference type="PANTHER" id="PTHR13600:SF33">
    <property type="entry name" value="LEUCINE CARBOXYL METHYLTRANSFERASE 1"/>
    <property type="match status" value="1"/>
</dbReference>
<evidence type="ECO:0000256" key="9">
    <source>
        <dbReference type="SAM" id="MobiDB-lite"/>
    </source>
</evidence>
<dbReference type="EC" id="2.1.1.233" evidence="7"/>
<keyword evidence="5 7" id="KW-0808">Transferase</keyword>
<dbReference type="GO" id="GO:0018423">
    <property type="term" value="F:protein C-terminal leucine carboxyl O-methyltransferase activity"/>
    <property type="evidence" value="ECO:0007669"/>
    <property type="project" value="UniProtKB-EC"/>
</dbReference>